<proteinExistence type="predicted"/>
<dbReference type="Proteomes" id="UP000095767">
    <property type="component" value="Unassembled WGS sequence"/>
</dbReference>
<dbReference type="InterPro" id="IPR001810">
    <property type="entry name" value="F-box_dom"/>
</dbReference>
<dbReference type="Pfam" id="PF12937">
    <property type="entry name" value="F-box-like"/>
    <property type="match status" value="1"/>
</dbReference>
<evidence type="ECO:0000259" key="1">
    <source>
        <dbReference type="PROSITE" id="PS50181"/>
    </source>
</evidence>
<dbReference type="PANTHER" id="PTHR38926">
    <property type="entry name" value="F-BOX DOMAIN CONTAINING PROTEIN, EXPRESSED"/>
    <property type="match status" value="1"/>
</dbReference>
<dbReference type="SUPFAM" id="SSF81383">
    <property type="entry name" value="F-box domain"/>
    <property type="match status" value="1"/>
</dbReference>
<gene>
    <name evidence="2" type="ORF">BAE44_0019441</name>
</gene>
<reference evidence="2 3" key="1">
    <citation type="submission" date="2016-09" db="EMBL/GenBank/DDBJ databases">
        <title>The draft genome of Dichanthelium oligosanthes: A C3 panicoid grass species.</title>
        <authorList>
            <person name="Studer A.J."/>
            <person name="Schnable J.C."/>
            <person name="Brutnell T.P."/>
        </authorList>
    </citation>
    <scope>NUCLEOTIDE SEQUENCE [LARGE SCALE GENOMIC DNA]</scope>
    <source>
        <strain evidence="3">cv. Kellogg 1175</strain>
        <tissue evidence="2">Leaf</tissue>
    </source>
</reference>
<keyword evidence="3" id="KW-1185">Reference proteome</keyword>
<dbReference type="InterPro" id="IPR036047">
    <property type="entry name" value="F-box-like_dom_sf"/>
</dbReference>
<dbReference type="PANTHER" id="PTHR38926:SF74">
    <property type="entry name" value="OS08G0193600 PROTEIN"/>
    <property type="match status" value="1"/>
</dbReference>
<comment type="caution">
    <text evidence="2">The sequence shown here is derived from an EMBL/GenBank/DDBJ whole genome shotgun (WGS) entry which is preliminary data.</text>
</comment>
<feature type="domain" description="F-box" evidence="1">
    <location>
        <begin position="21"/>
        <end position="69"/>
    </location>
</feature>
<organism evidence="2 3">
    <name type="scientific">Dichanthelium oligosanthes</name>
    <dbReference type="NCBI Taxonomy" id="888268"/>
    <lineage>
        <taxon>Eukaryota</taxon>
        <taxon>Viridiplantae</taxon>
        <taxon>Streptophyta</taxon>
        <taxon>Embryophyta</taxon>
        <taxon>Tracheophyta</taxon>
        <taxon>Spermatophyta</taxon>
        <taxon>Magnoliopsida</taxon>
        <taxon>Liliopsida</taxon>
        <taxon>Poales</taxon>
        <taxon>Poaceae</taxon>
        <taxon>PACMAD clade</taxon>
        <taxon>Panicoideae</taxon>
        <taxon>Panicodae</taxon>
        <taxon>Paniceae</taxon>
        <taxon>Dichantheliinae</taxon>
        <taxon>Dichanthelium</taxon>
    </lineage>
</organism>
<dbReference type="EMBL" id="LWDX02053288">
    <property type="protein sequence ID" value="OEL19540.1"/>
    <property type="molecule type" value="Genomic_DNA"/>
</dbReference>
<dbReference type="Gene3D" id="1.20.1280.50">
    <property type="match status" value="1"/>
</dbReference>
<accession>A0A1E5V306</accession>
<evidence type="ECO:0000313" key="2">
    <source>
        <dbReference type="EMBL" id="OEL19540.1"/>
    </source>
</evidence>
<name>A0A1E5V306_9POAL</name>
<evidence type="ECO:0000313" key="3">
    <source>
        <dbReference type="Proteomes" id="UP000095767"/>
    </source>
</evidence>
<sequence>MTSSSRGCKRPRLPSSAPQAARDWAALPQDILFAVFLKIGPREIFWGADGVCKAWRRVTVGEPLLWRRLDLGTVPLRWWRWRDALRRGAGRCESFEACGCDDATLVYLVERSDPGTPASGLFYLHGHQVPVPRMWHYYGKAPSLKKFHLLECNASFVVVNVVIKKLPLLEDLVIELSNFDTSYKKLIGSVSEACPHLKKLSLRLLEPYNYRLFDSREDREIPGGAKFKFSRGTHIVGKSKAMITYSEILRGADCACMAWRRLGVGEPLSWGRIDMGTVPLSQWPWRTAMHRGAGRCESFEARGCRDATLLYLVKRYPIHTSPPGSQTKLICI</sequence>
<dbReference type="STRING" id="888268.A0A1E5V306"/>
<protein>
    <recommendedName>
        <fullName evidence="1">F-box domain-containing protein</fullName>
    </recommendedName>
</protein>
<dbReference type="AlphaFoldDB" id="A0A1E5V306"/>
<dbReference type="PROSITE" id="PS50181">
    <property type="entry name" value="FBOX"/>
    <property type="match status" value="1"/>
</dbReference>